<keyword evidence="2" id="KW-0472">Membrane</keyword>
<organism evidence="3 4">
    <name type="scientific">Streptomonospora wellingtoniae</name>
    <dbReference type="NCBI Taxonomy" id="3075544"/>
    <lineage>
        <taxon>Bacteria</taxon>
        <taxon>Bacillati</taxon>
        <taxon>Actinomycetota</taxon>
        <taxon>Actinomycetes</taxon>
        <taxon>Streptosporangiales</taxon>
        <taxon>Nocardiopsidaceae</taxon>
        <taxon>Streptomonospora</taxon>
    </lineage>
</organism>
<feature type="transmembrane region" description="Helical" evidence="2">
    <location>
        <begin position="177"/>
        <end position="198"/>
    </location>
</feature>
<proteinExistence type="predicted"/>
<evidence type="ECO:0000313" key="4">
    <source>
        <dbReference type="Proteomes" id="UP001183226"/>
    </source>
</evidence>
<gene>
    <name evidence="3" type="ORF">RM446_19120</name>
</gene>
<keyword evidence="2" id="KW-0812">Transmembrane</keyword>
<name>A0ABU2KY44_9ACTN</name>
<feature type="transmembrane region" description="Helical" evidence="2">
    <location>
        <begin position="134"/>
        <end position="156"/>
    </location>
</feature>
<reference evidence="4" key="1">
    <citation type="submission" date="2023-07" db="EMBL/GenBank/DDBJ databases">
        <title>30 novel species of actinomycetes from the DSMZ collection.</title>
        <authorList>
            <person name="Nouioui I."/>
        </authorList>
    </citation>
    <scope>NUCLEOTIDE SEQUENCE [LARGE SCALE GENOMIC DNA]</scope>
    <source>
        <strain evidence="4">DSM 45055</strain>
    </source>
</reference>
<dbReference type="Proteomes" id="UP001183226">
    <property type="component" value="Unassembled WGS sequence"/>
</dbReference>
<protein>
    <submittedName>
        <fullName evidence="3">Uncharacterized protein</fullName>
    </submittedName>
</protein>
<evidence type="ECO:0000313" key="3">
    <source>
        <dbReference type="EMBL" id="MDT0304235.1"/>
    </source>
</evidence>
<keyword evidence="2" id="KW-1133">Transmembrane helix</keyword>
<accession>A0ABU2KY44</accession>
<comment type="caution">
    <text evidence="3">The sequence shown here is derived from an EMBL/GenBank/DDBJ whole genome shotgun (WGS) entry which is preliminary data.</text>
</comment>
<feature type="transmembrane region" description="Helical" evidence="2">
    <location>
        <begin position="99"/>
        <end position="122"/>
    </location>
</feature>
<sequence length="199" mass="23233">MAIIAIIVEYRVLIFHEKPFNREYIGTPDSISLVERKRAAIALLLERTRPRMLSTHSKRKLNKQLRVQLRSLDRELERLRCAEDREMEEVRSQARYDSLMIVIFYLIFMILIVLELIVLGVHGSLIKLPIQANFAIPGMFCAALSMAILMPLGRHFTLDFHPEWVVRRLNLRWRSRVFMALMVSAMLAIFIVSFIIALP</sequence>
<keyword evidence="1" id="KW-0175">Coiled coil</keyword>
<feature type="coiled-coil region" evidence="1">
    <location>
        <begin position="62"/>
        <end position="89"/>
    </location>
</feature>
<keyword evidence="4" id="KW-1185">Reference proteome</keyword>
<evidence type="ECO:0000256" key="1">
    <source>
        <dbReference type="SAM" id="Coils"/>
    </source>
</evidence>
<dbReference type="EMBL" id="JAVREK010000022">
    <property type="protein sequence ID" value="MDT0304235.1"/>
    <property type="molecule type" value="Genomic_DNA"/>
</dbReference>
<evidence type="ECO:0000256" key="2">
    <source>
        <dbReference type="SAM" id="Phobius"/>
    </source>
</evidence>
<dbReference type="RefSeq" id="WP_311546728.1">
    <property type="nucleotide sequence ID" value="NZ_JAVREK010000022.1"/>
</dbReference>